<dbReference type="Gene3D" id="1.10.238.10">
    <property type="entry name" value="EF-hand"/>
    <property type="match status" value="2"/>
</dbReference>
<dbReference type="InterPro" id="IPR002048">
    <property type="entry name" value="EF_hand_dom"/>
</dbReference>
<dbReference type="PANTHER" id="PTHR23050">
    <property type="entry name" value="CALCIUM BINDING PROTEIN"/>
    <property type="match status" value="1"/>
</dbReference>
<dbReference type="SMART" id="SM00054">
    <property type="entry name" value="EFh"/>
    <property type="match status" value="4"/>
</dbReference>
<organism evidence="4">
    <name type="scientific">Haptolina brevifila</name>
    <dbReference type="NCBI Taxonomy" id="156173"/>
    <lineage>
        <taxon>Eukaryota</taxon>
        <taxon>Haptista</taxon>
        <taxon>Haptophyta</taxon>
        <taxon>Prymnesiophyceae</taxon>
        <taxon>Prymnesiales</taxon>
        <taxon>Prymnesiaceae</taxon>
        <taxon>Haptolina</taxon>
    </lineage>
</organism>
<feature type="domain" description="EF-hand" evidence="3">
    <location>
        <begin position="155"/>
        <end position="190"/>
    </location>
</feature>
<keyword evidence="1" id="KW-0677">Repeat</keyword>
<dbReference type="SUPFAM" id="SSF47473">
    <property type="entry name" value="EF-hand"/>
    <property type="match status" value="1"/>
</dbReference>
<sequence length="276" mass="31400">MELARVPFGFRKMPLRAKAKLPDGTWYYWDEPEEPKWAKKDPELWELQKKQVSEGRQKKSRDAAWEARTQEKLIEMEKLRSAFKVFDVDGSGKLDKKELKEILTRSNSGATKMSDADAEEFMGLFDVDNDGHMDVKEFIEAMKAMQGAYAASEYGDDAYIKDDVELVDKNGDGELDYKEFFEFERARLEILGETIDDEKLNVLFHEMDKDNSGKISLSELIDRRVKAVERAMKEDAEVFSENLVEGGLAVVASGEITETIGKHAHQSGLTHGEVMA</sequence>
<dbReference type="InterPro" id="IPR011992">
    <property type="entry name" value="EF-hand-dom_pair"/>
</dbReference>
<feature type="domain" description="EF-hand" evidence="3">
    <location>
        <begin position="195"/>
        <end position="230"/>
    </location>
</feature>
<dbReference type="GO" id="GO:0005509">
    <property type="term" value="F:calcium ion binding"/>
    <property type="evidence" value="ECO:0007669"/>
    <property type="project" value="InterPro"/>
</dbReference>
<dbReference type="AlphaFoldDB" id="A0A7S2BMX3"/>
<dbReference type="PROSITE" id="PS50222">
    <property type="entry name" value="EF_HAND_2"/>
    <property type="match status" value="4"/>
</dbReference>
<accession>A0A7S2BMX3</accession>
<keyword evidence="2" id="KW-0106">Calcium</keyword>
<evidence type="ECO:0000259" key="3">
    <source>
        <dbReference type="PROSITE" id="PS50222"/>
    </source>
</evidence>
<dbReference type="EMBL" id="HBGU01005204">
    <property type="protein sequence ID" value="CAD9401732.1"/>
    <property type="molecule type" value="Transcribed_RNA"/>
</dbReference>
<proteinExistence type="predicted"/>
<name>A0A7S2BMX3_9EUKA</name>
<feature type="domain" description="EF-hand" evidence="3">
    <location>
        <begin position="113"/>
        <end position="148"/>
    </location>
</feature>
<dbReference type="InterPro" id="IPR018247">
    <property type="entry name" value="EF_Hand_1_Ca_BS"/>
</dbReference>
<gene>
    <name evidence="4" type="ORF">CBRE1094_LOCUS2803</name>
</gene>
<protein>
    <recommendedName>
        <fullName evidence="3">EF-hand domain-containing protein</fullName>
    </recommendedName>
</protein>
<dbReference type="PROSITE" id="PS00018">
    <property type="entry name" value="EF_HAND_1"/>
    <property type="match status" value="4"/>
</dbReference>
<dbReference type="Pfam" id="PF13499">
    <property type="entry name" value="EF-hand_7"/>
    <property type="match status" value="2"/>
</dbReference>
<feature type="domain" description="EF-hand" evidence="3">
    <location>
        <begin position="74"/>
        <end position="109"/>
    </location>
</feature>
<evidence type="ECO:0000256" key="1">
    <source>
        <dbReference type="ARBA" id="ARBA00022737"/>
    </source>
</evidence>
<evidence type="ECO:0000313" key="4">
    <source>
        <dbReference type="EMBL" id="CAD9401732.1"/>
    </source>
</evidence>
<dbReference type="InterPro" id="IPR050145">
    <property type="entry name" value="Centrin_CML-like"/>
</dbReference>
<evidence type="ECO:0000256" key="2">
    <source>
        <dbReference type="ARBA" id="ARBA00022837"/>
    </source>
</evidence>
<reference evidence="4" key="1">
    <citation type="submission" date="2021-01" db="EMBL/GenBank/DDBJ databases">
        <authorList>
            <person name="Corre E."/>
            <person name="Pelletier E."/>
            <person name="Niang G."/>
            <person name="Scheremetjew M."/>
            <person name="Finn R."/>
            <person name="Kale V."/>
            <person name="Holt S."/>
            <person name="Cochrane G."/>
            <person name="Meng A."/>
            <person name="Brown T."/>
            <person name="Cohen L."/>
        </authorList>
    </citation>
    <scope>NUCLEOTIDE SEQUENCE</scope>
    <source>
        <strain evidence="4">UTEX LB 985</strain>
    </source>
</reference>